<proteinExistence type="predicted"/>
<dbReference type="EMBL" id="CP122566">
    <property type="protein sequence ID" value="WGH94107.1"/>
    <property type="molecule type" value="Genomic_DNA"/>
</dbReference>
<evidence type="ECO:0008006" key="4">
    <source>
        <dbReference type="Google" id="ProtNLM"/>
    </source>
</evidence>
<reference evidence="2 3" key="1">
    <citation type="submission" date="2023-03" db="EMBL/GenBank/DDBJ databases">
        <title>Complete genome sequences of several Auritidibacter ignavus strains isolated from ear infections.</title>
        <authorList>
            <person name="Baehr T."/>
            <person name="Baumhoegger A.M."/>
        </authorList>
    </citation>
    <scope>NUCLEOTIDE SEQUENCE [LARGE SCALE GENOMIC DNA]</scope>
    <source>
        <strain evidence="2 3">BABAE-6</strain>
    </source>
</reference>
<protein>
    <recommendedName>
        <fullName evidence="4">Integral membrane protein</fullName>
    </recommendedName>
</protein>
<feature type="transmembrane region" description="Helical" evidence="1">
    <location>
        <begin position="97"/>
        <end position="114"/>
    </location>
</feature>
<keyword evidence="3" id="KW-1185">Reference proteome</keyword>
<feature type="transmembrane region" description="Helical" evidence="1">
    <location>
        <begin position="30"/>
        <end position="51"/>
    </location>
</feature>
<evidence type="ECO:0000313" key="3">
    <source>
        <dbReference type="Proteomes" id="UP001224674"/>
    </source>
</evidence>
<accession>A0AAJ6DDQ7</accession>
<dbReference type="Proteomes" id="UP001224674">
    <property type="component" value="Chromosome"/>
</dbReference>
<evidence type="ECO:0000313" key="2">
    <source>
        <dbReference type="EMBL" id="WGH94107.1"/>
    </source>
</evidence>
<name>A0AAJ6DDQ7_9MICC</name>
<feature type="transmembrane region" description="Helical" evidence="1">
    <location>
        <begin position="58"/>
        <end position="77"/>
    </location>
</feature>
<organism evidence="2 3">
    <name type="scientific">Auritidibacter ignavus</name>
    <dbReference type="NCBI Taxonomy" id="678932"/>
    <lineage>
        <taxon>Bacteria</taxon>
        <taxon>Bacillati</taxon>
        <taxon>Actinomycetota</taxon>
        <taxon>Actinomycetes</taxon>
        <taxon>Micrococcales</taxon>
        <taxon>Micrococcaceae</taxon>
        <taxon>Auritidibacter</taxon>
    </lineage>
</organism>
<dbReference type="RefSeq" id="WP_279675259.1">
    <property type="nucleotide sequence ID" value="NZ_CP122566.1"/>
</dbReference>
<keyword evidence="1" id="KW-0812">Transmembrane</keyword>
<keyword evidence="1" id="KW-0472">Membrane</keyword>
<sequence length="141" mass="15306">MIIAVYGVFAFSAMARASYQIITKFDEAPISYALSGFSALVYVVATIALAIPGKKAWIVAMVAVTVELVGVIGVGIWSYAQPELFQHASIWSHFGEGYGYIPLILPFVGLFWLVKHAPKNADSHQADTVQTTEAVVSAQRR</sequence>
<gene>
    <name evidence="2" type="ORF">QDX21_04775</name>
</gene>
<dbReference type="AlphaFoldDB" id="A0AAJ6DDQ7"/>
<keyword evidence="1" id="KW-1133">Transmembrane helix</keyword>
<evidence type="ECO:0000256" key="1">
    <source>
        <dbReference type="SAM" id="Phobius"/>
    </source>
</evidence>